<name>A0A1V9XIN8_9ACAR</name>
<feature type="region of interest" description="Disordered" evidence="1">
    <location>
        <begin position="149"/>
        <end position="211"/>
    </location>
</feature>
<gene>
    <name evidence="2" type="ORF">BIW11_09825</name>
</gene>
<protein>
    <submittedName>
        <fullName evidence="2">Uncharacterized protein</fullName>
    </submittedName>
</protein>
<keyword evidence="3" id="KW-1185">Reference proteome</keyword>
<proteinExistence type="predicted"/>
<evidence type="ECO:0000313" key="3">
    <source>
        <dbReference type="Proteomes" id="UP000192247"/>
    </source>
</evidence>
<feature type="region of interest" description="Disordered" evidence="1">
    <location>
        <begin position="300"/>
        <end position="348"/>
    </location>
</feature>
<dbReference type="Proteomes" id="UP000192247">
    <property type="component" value="Unassembled WGS sequence"/>
</dbReference>
<reference evidence="2 3" key="1">
    <citation type="journal article" date="2017" name="Gigascience">
        <title>Draft genome of the honey bee ectoparasitic mite, Tropilaelaps mercedesae, is shaped by the parasitic life history.</title>
        <authorList>
            <person name="Dong X."/>
            <person name="Armstrong S.D."/>
            <person name="Xia D."/>
            <person name="Makepeace B.L."/>
            <person name="Darby A.C."/>
            <person name="Kadowaki T."/>
        </authorList>
    </citation>
    <scope>NUCLEOTIDE SEQUENCE [LARGE SCALE GENOMIC DNA]</scope>
    <source>
        <strain evidence="2">Wuxi-XJTLU</strain>
    </source>
</reference>
<feature type="region of interest" description="Disordered" evidence="1">
    <location>
        <begin position="260"/>
        <end position="283"/>
    </location>
</feature>
<evidence type="ECO:0000256" key="1">
    <source>
        <dbReference type="SAM" id="MobiDB-lite"/>
    </source>
</evidence>
<dbReference type="InParanoid" id="A0A1V9XIN8"/>
<dbReference type="AlphaFoldDB" id="A0A1V9XIN8"/>
<feature type="region of interest" description="Disordered" evidence="1">
    <location>
        <begin position="1"/>
        <end position="43"/>
    </location>
</feature>
<feature type="compositionally biased region" description="Polar residues" evidence="1">
    <location>
        <begin position="201"/>
        <end position="211"/>
    </location>
</feature>
<dbReference type="OrthoDB" id="10400497at2759"/>
<evidence type="ECO:0000313" key="2">
    <source>
        <dbReference type="EMBL" id="OQR73291.1"/>
    </source>
</evidence>
<accession>A0A1V9XIN8</accession>
<sequence>MKGGLSPVTPPPRHRYISPERRIGVGAKKTGSTPPPDSGTPTPAKAVFILQKSESRESVHIDVSIVNDDALCHGGGGGGSGCNDALVNVGSQVMSTAAFPAIRSTEVCDDETDSQQAALDHFKFSRTRSMRGPKGLRISKVYQQGRELDSTTALTFSSEDEGKGNSDQSESPPPLPPRRHRSRPNTAMSSYRTGGGHKSTPDTNSLSSEESFPSIPCLLATDLHRLRVTGDVVPPVVPPKSPLITRIEVTGEPIKPTVISTDDVGQHHHHHVRSRSEVISGSDGAPVVVKGATRLPPVLKKNTRTKSSDNIIRKNRTQTKKSDSSDSVDEGIVVSSAPTKARSHSAGRTRKLSEEIECYNVYNVRTGKITTSVQKPASALQGPRTVSGVAAPAAAPADPSTVTKRAERHQNCKKCIHAIKS</sequence>
<organism evidence="2 3">
    <name type="scientific">Tropilaelaps mercedesae</name>
    <dbReference type="NCBI Taxonomy" id="418985"/>
    <lineage>
        <taxon>Eukaryota</taxon>
        <taxon>Metazoa</taxon>
        <taxon>Ecdysozoa</taxon>
        <taxon>Arthropoda</taxon>
        <taxon>Chelicerata</taxon>
        <taxon>Arachnida</taxon>
        <taxon>Acari</taxon>
        <taxon>Parasitiformes</taxon>
        <taxon>Mesostigmata</taxon>
        <taxon>Gamasina</taxon>
        <taxon>Dermanyssoidea</taxon>
        <taxon>Laelapidae</taxon>
        <taxon>Tropilaelaps</taxon>
    </lineage>
</organism>
<comment type="caution">
    <text evidence="2">The sequence shown here is derived from an EMBL/GenBank/DDBJ whole genome shotgun (WGS) entry which is preliminary data.</text>
</comment>
<dbReference type="EMBL" id="MNPL01010171">
    <property type="protein sequence ID" value="OQR73291.1"/>
    <property type="molecule type" value="Genomic_DNA"/>
</dbReference>
<feature type="region of interest" description="Disordered" evidence="1">
    <location>
        <begin position="374"/>
        <end position="406"/>
    </location>
</feature>